<dbReference type="PROSITE" id="PS01181">
    <property type="entry name" value="RIBOSOMAL_S21"/>
    <property type="match status" value="1"/>
</dbReference>
<evidence type="ECO:0000256" key="2">
    <source>
        <dbReference type="ARBA" id="ARBA00022980"/>
    </source>
</evidence>
<dbReference type="HAMAP" id="MF_00358">
    <property type="entry name" value="Ribosomal_bS21"/>
    <property type="match status" value="1"/>
</dbReference>
<dbReference type="NCBIfam" id="TIGR00030">
    <property type="entry name" value="S21p"/>
    <property type="match status" value="1"/>
</dbReference>
<gene>
    <name evidence="5 7" type="primary">rpsU</name>
    <name evidence="7" type="ORF">DRP44_04330</name>
</gene>
<reference evidence="7 8" key="1">
    <citation type="submission" date="2018-06" db="EMBL/GenBank/DDBJ databases">
        <title>Extensive metabolic versatility and redundancy in microbially diverse, dynamic hydrothermal sediments.</title>
        <authorList>
            <person name="Dombrowski N."/>
            <person name="Teske A."/>
            <person name="Baker B.J."/>
        </authorList>
    </citation>
    <scope>NUCLEOTIDE SEQUENCE [LARGE SCALE GENOMIC DNA]</scope>
    <source>
        <strain evidence="7">B35_G9</strain>
    </source>
</reference>
<dbReference type="PRINTS" id="PR00976">
    <property type="entry name" value="RIBOSOMALS21"/>
</dbReference>
<comment type="caution">
    <text evidence="7">The sequence shown here is derived from an EMBL/GenBank/DDBJ whole genome shotgun (WGS) entry which is preliminary data.</text>
</comment>
<dbReference type="Proteomes" id="UP000282321">
    <property type="component" value="Unassembled WGS sequence"/>
</dbReference>
<dbReference type="InterPro" id="IPR038380">
    <property type="entry name" value="Ribosomal_bS21_sf"/>
</dbReference>
<evidence type="ECO:0000256" key="4">
    <source>
        <dbReference type="ARBA" id="ARBA00035135"/>
    </source>
</evidence>
<evidence type="ECO:0000256" key="5">
    <source>
        <dbReference type="HAMAP-Rule" id="MF_00358"/>
    </source>
</evidence>
<dbReference type="GO" id="GO:1990904">
    <property type="term" value="C:ribonucleoprotein complex"/>
    <property type="evidence" value="ECO:0007669"/>
    <property type="project" value="UniProtKB-KW"/>
</dbReference>
<dbReference type="GO" id="GO:0005840">
    <property type="term" value="C:ribosome"/>
    <property type="evidence" value="ECO:0007669"/>
    <property type="project" value="UniProtKB-KW"/>
</dbReference>
<dbReference type="GO" id="GO:0006412">
    <property type="term" value="P:translation"/>
    <property type="evidence" value="ECO:0007669"/>
    <property type="project" value="UniProtKB-UniRule"/>
</dbReference>
<keyword evidence="3 5" id="KW-0687">Ribonucleoprotein</keyword>
<protein>
    <recommendedName>
        <fullName evidence="4 5">Small ribosomal subunit protein bS21</fullName>
    </recommendedName>
</protein>
<dbReference type="AlphaFoldDB" id="A0A660S8F0"/>
<evidence type="ECO:0000256" key="3">
    <source>
        <dbReference type="ARBA" id="ARBA00023274"/>
    </source>
</evidence>
<sequence>MAGVKVRESESFENALRRFKRITERAGILSDLKKHQRYEKPSEKRKRKLMTAIRKIKKMRSMSHNG</sequence>
<dbReference type="GO" id="GO:0003735">
    <property type="term" value="F:structural constituent of ribosome"/>
    <property type="evidence" value="ECO:0007669"/>
    <property type="project" value="InterPro"/>
</dbReference>
<dbReference type="InterPro" id="IPR001911">
    <property type="entry name" value="Ribosomal_bS21"/>
</dbReference>
<keyword evidence="2 5" id="KW-0689">Ribosomal protein</keyword>
<evidence type="ECO:0000256" key="1">
    <source>
        <dbReference type="ARBA" id="ARBA00006640"/>
    </source>
</evidence>
<evidence type="ECO:0000256" key="6">
    <source>
        <dbReference type="RuleBase" id="RU000667"/>
    </source>
</evidence>
<dbReference type="InterPro" id="IPR018278">
    <property type="entry name" value="Ribosomal_bS21_CS"/>
</dbReference>
<organism evidence="7 8">
    <name type="scientific">candidate division TA06 bacterium</name>
    <dbReference type="NCBI Taxonomy" id="2250710"/>
    <lineage>
        <taxon>Bacteria</taxon>
        <taxon>Bacteria division TA06</taxon>
    </lineage>
</organism>
<evidence type="ECO:0000313" key="8">
    <source>
        <dbReference type="Proteomes" id="UP000282321"/>
    </source>
</evidence>
<dbReference type="PANTHER" id="PTHR21109:SF22">
    <property type="entry name" value="SMALL RIBOSOMAL SUBUNIT PROTEIN BS21"/>
    <property type="match status" value="1"/>
</dbReference>
<proteinExistence type="inferred from homology"/>
<evidence type="ECO:0000313" key="7">
    <source>
        <dbReference type="EMBL" id="RKX66326.1"/>
    </source>
</evidence>
<dbReference type="EMBL" id="QNBC01000047">
    <property type="protein sequence ID" value="RKX66326.1"/>
    <property type="molecule type" value="Genomic_DNA"/>
</dbReference>
<comment type="similarity">
    <text evidence="1 5 6">Belongs to the bacterial ribosomal protein bS21 family.</text>
</comment>
<dbReference type="Pfam" id="PF01165">
    <property type="entry name" value="Ribosomal_S21"/>
    <property type="match status" value="1"/>
</dbReference>
<name>A0A660S8F0_UNCT6</name>
<dbReference type="Gene3D" id="1.20.5.1150">
    <property type="entry name" value="Ribosomal protein S8"/>
    <property type="match status" value="1"/>
</dbReference>
<accession>A0A660S8F0</accession>
<dbReference type="PANTHER" id="PTHR21109">
    <property type="entry name" value="MITOCHONDRIAL 28S RIBOSOMAL PROTEIN S21"/>
    <property type="match status" value="1"/>
</dbReference>